<accession>A0ABP6T4L8</accession>
<protein>
    <recommendedName>
        <fullName evidence="4">Lipoprotein</fullName>
    </recommendedName>
</protein>
<gene>
    <name evidence="2" type="ORF">GCM10020369_54490</name>
</gene>
<dbReference type="EMBL" id="BAAAYN010000038">
    <property type="protein sequence ID" value="GAA3392510.1"/>
    <property type="molecule type" value="Genomic_DNA"/>
</dbReference>
<proteinExistence type="predicted"/>
<evidence type="ECO:0008006" key="4">
    <source>
        <dbReference type="Google" id="ProtNLM"/>
    </source>
</evidence>
<comment type="caution">
    <text evidence="2">The sequence shown here is derived from an EMBL/GenBank/DDBJ whole genome shotgun (WGS) entry which is preliminary data.</text>
</comment>
<dbReference type="Proteomes" id="UP001501676">
    <property type="component" value="Unassembled WGS sequence"/>
</dbReference>
<feature type="compositionally biased region" description="Pro residues" evidence="1">
    <location>
        <begin position="30"/>
        <end position="46"/>
    </location>
</feature>
<organism evidence="2 3">
    <name type="scientific">Cryptosporangium minutisporangium</name>
    <dbReference type="NCBI Taxonomy" id="113569"/>
    <lineage>
        <taxon>Bacteria</taxon>
        <taxon>Bacillati</taxon>
        <taxon>Actinomycetota</taxon>
        <taxon>Actinomycetes</taxon>
        <taxon>Cryptosporangiales</taxon>
        <taxon>Cryptosporangiaceae</taxon>
        <taxon>Cryptosporangium</taxon>
    </lineage>
</organism>
<evidence type="ECO:0000313" key="3">
    <source>
        <dbReference type="Proteomes" id="UP001501676"/>
    </source>
</evidence>
<reference evidence="3" key="1">
    <citation type="journal article" date="2019" name="Int. J. Syst. Evol. Microbiol.">
        <title>The Global Catalogue of Microorganisms (GCM) 10K type strain sequencing project: providing services to taxonomists for standard genome sequencing and annotation.</title>
        <authorList>
            <consortium name="The Broad Institute Genomics Platform"/>
            <consortium name="The Broad Institute Genome Sequencing Center for Infectious Disease"/>
            <person name="Wu L."/>
            <person name="Ma J."/>
        </authorList>
    </citation>
    <scope>NUCLEOTIDE SEQUENCE [LARGE SCALE GENOMIC DNA]</scope>
    <source>
        <strain evidence="3">JCM 9458</strain>
    </source>
</reference>
<keyword evidence="3" id="KW-1185">Reference proteome</keyword>
<evidence type="ECO:0000313" key="2">
    <source>
        <dbReference type="EMBL" id="GAA3392510.1"/>
    </source>
</evidence>
<evidence type="ECO:0000256" key="1">
    <source>
        <dbReference type="SAM" id="MobiDB-lite"/>
    </source>
</evidence>
<name>A0ABP6T4L8_9ACTN</name>
<feature type="region of interest" description="Disordered" evidence="1">
    <location>
        <begin position="20"/>
        <end position="48"/>
    </location>
</feature>
<sequence length="186" mass="19147">MRTRLAVVALVCCLTGCSGDTSDSGAQRPAPGPPSMVSLDPPPPESLAPGEIELSCESPIDTLATPPTGYTTALDAVALATASVRPASPSGPGDPYDLFAKTGLVVRADRPVTLTVPPAVAVAWGTNRGKWTMVLRIPGCPGTAGPDSPWMAFPGGFSVRTPQCVPVEVRSGTRRQTLRVPVGRSC</sequence>